<dbReference type="OrthoDB" id="3923199at2759"/>
<keyword evidence="3" id="KW-1133">Transmembrane helix</keyword>
<feature type="region of interest" description="Disordered" evidence="2">
    <location>
        <begin position="1"/>
        <end position="73"/>
    </location>
</feature>
<keyword evidence="3" id="KW-0472">Membrane</keyword>
<dbReference type="Proteomes" id="UP000660729">
    <property type="component" value="Unassembled WGS sequence"/>
</dbReference>
<name>A0A8H6VNK2_9PEZI</name>
<dbReference type="Gene3D" id="2.120.10.70">
    <property type="entry name" value="Fucose-specific lectin"/>
    <property type="match status" value="1"/>
</dbReference>
<keyword evidence="3" id="KW-0812">Transmembrane</keyword>
<dbReference type="EMBL" id="JABCIY010000001">
    <property type="protein sequence ID" value="KAF7198415.1"/>
    <property type="molecule type" value="Genomic_DNA"/>
</dbReference>
<protein>
    <recommendedName>
        <fullName evidence="6">Fucose-specific lectin</fullName>
    </recommendedName>
</protein>
<comment type="caution">
    <text evidence="4">The sequence shown here is derived from an EMBL/GenBank/DDBJ whole genome shotgun (WGS) entry which is preliminary data.</text>
</comment>
<evidence type="ECO:0000256" key="2">
    <source>
        <dbReference type="SAM" id="MobiDB-lite"/>
    </source>
</evidence>
<evidence type="ECO:0008006" key="6">
    <source>
        <dbReference type="Google" id="ProtNLM"/>
    </source>
</evidence>
<comment type="similarity">
    <text evidence="1">Belongs to the fungal fucose-specific lectin family.</text>
</comment>
<evidence type="ECO:0000256" key="1">
    <source>
        <dbReference type="ARBA" id="ARBA00009042"/>
    </source>
</evidence>
<accession>A0A8H6VNK2</accession>
<gene>
    <name evidence="4" type="ORF">HII31_00154</name>
</gene>
<feature type="region of interest" description="Disordered" evidence="2">
    <location>
        <begin position="106"/>
        <end position="129"/>
    </location>
</feature>
<dbReference type="InterPro" id="IPR012475">
    <property type="entry name" value="Fungal_lectin"/>
</dbReference>
<dbReference type="SUPFAM" id="SSF89372">
    <property type="entry name" value="Fucose-specific lectin"/>
    <property type="match status" value="1"/>
</dbReference>
<dbReference type="Pfam" id="PF07938">
    <property type="entry name" value="Fungal_lectin"/>
    <property type="match status" value="1"/>
</dbReference>
<proteinExistence type="inferred from homology"/>
<sequence length="545" mass="58918">MGEEESAASNAAALPKDHVSSDEQTSSTLDASPPVAQANESASRKSKSSASTDFSDDVAKRQRRLSSDLPEVVPASMYQDKEAAYYDDNKEAVGVYAGKEAVPVSSLPESFDEDGGKEAVPIPIEPTPYEKPRPVQERLNRRICGVRAKWALLILLLIILAIALGAGLGAGLKKSKSKSGSRRNVQAGALNGTRIALATQSFPSESGTGSDDNLVMYYQHTDGHIRWMRLASNGSWVGGDESTDIANNAKNNTPISVVSYVWSGNNFWRVYYIDNTGVLRGTWNSNNTQGWALDPLSELQISPLDDDRVGMTACWYGSETVGSASTQGLSTTLNSSDLAIRLMYAENETSFQEIVYHGDTQQWVKQQTLSNLNGHASPACNNREPGSVDYMMFLDLNNAVNIYWKDSNTSLLSSLSHSTNSWTNSSVSIPGIQGKSVLGYLDYLYAESSFDNLIRGYNITFAAENTTAETPYVLTLHAVPGSMPGNDTGFEPAVSGSGFAVAPHDNSAGYTHTLAFYQTNSSDIIYYESGLDNGDFTVVNVTIPK</sequence>
<evidence type="ECO:0000256" key="3">
    <source>
        <dbReference type="SAM" id="Phobius"/>
    </source>
</evidence>
<feature type="transmembrane region" description="Helical" evidence="3">
    <location>
        <begin position="150"/>
        <end position="172"/>
    </location>
</feature>
<reference evidence="4" key="1">
    <citation type="submission" date="2020-04" db="EMBL/GenBank/DDBJ databases">
        <title>Draft genome resource of the tomato pathogen Pseudocercospora fuligena.</title>
        <authorList>
            <person name="Zaccaron A."/>
        </authorList>
    </citation>
    <scope>NUCLEOTIDE SEQUENCE</scope>
    <source>
        <strain evidence="4">PF001</strain>
    </source>
</reference>
<keyword evidence="5" id="KW-1185">Reference proteome</keyword>
<evidence type="ECO:0000313" key="4">
    <source>
        <dbReference type="EMBL" id="KAF7198415.1"/>
    </source>
</evidence>
<dbReference type="AlphaFoldDB" id="A0A8H6VNK2"/>
<organism evidence="4 5">
    <name type="scientific">Pseudocercospora fuligena</name>
    <dbReference type="NCBI Taxonomy" id="685502"/>
    <lineage>
        <taxon>Eukaryota</taxon>
        <taxon>Fungi</taxon>
        <taxon>Dikarya</taxon>
        <taxon>Ascomycota</taxon>
        <taxon>Pezizomycotina</taxon>
        <taxon>Dothideomycetes</taxon>
        <taxon>Dothideomycetidae</taxon>
        <taxon>Mycosphaerellales</taxon>
        <taxon>Mycosphaerellaceae</taxon>
        <taxon>Pseudocercospora</taxon>
    </lineage>
</organism>
<evidence type="ECO:0000313" key="5">
    <source>
        <dbReference type="Proteomes" id="UP000660729"/>
    </source>
</evidence>